<dbReference type="PANTHER" id="PTHR46538">
    <property type="entry name" value="PROTEIN KINASE DOMAIN-CONTAINING PROTEIN"/>
    <property type="match status" value="1"/>
</dbReference>
<dbReference type="OrthoDB" id="6506126at2759"/>
<dbReference type="PROSITE" id="PS50011">
    <property type="entry name" value="PROTEIN_KINASE_DOM"/>
    <property type="match status" value="1"/>
</dbReference>
<keyword evidence="3" id="KW-0418">Kinase</keyword>
<dbReference type="GO" id="GO:0004672">
    <property type="term" value="F:protein kinase activity"/>
    <property type="evidence" value="ECO:0007669"/>
    <property type="project" value="InterPro"/>
</dbReference>
<dbReference type="InterPro" id="IPR000719">
    <property type="entry name" value="Prot_kinase_dom"/>
</dbReference>
<dbReference type="Gene3D" id="3.30.200.20">
    <property type="entry name" value="Phosphorylase Kinase, domain 1"/>
    <property type="match status" value="1"/>
</dbReference>
<evidence type="ECO:0000256" key="1">
    <source>
        <dbReference type="PROSITE-ProRule" id="PRU10141"/>
    </source>
</evidence>
<keyword evidence="3" id="KW-0808">Transferase</keyword>
<dbReference type="PANTHER" id="PTHR46538:SF3">
    <property type="entry name" value="PROTEIN KINASE DOMAIN-CONTAINING PROTEIN"/>
    <property type="match status" value="1"/>
</dbReference>
<evidence type="ECO:0000313" key="4">
    <source>
        <dbReference type="Proteomes" id="UP000054359"/>
    </source>
</evidence>
<sequence length="107" mass="12272">MSFFSNFRKIFNIGNVSGSENKRKKIYNNIRFNEDPEDFWEVIGELGDGAFGKVYKALNKESKDCAAAKICELKGEDDLDDFTVEIDILTECRHPNIVGLKEAFFHE</sequence>
<feature type="binding site" evidence="1">
    <location>
        <position position="69"/>
    </location>
    <ligand>
        <name>ATP</name>
        <dbReference type="ChEBI" id="CHEBI:30616"/>
    </ligand>
</feature>
<dbReference type="STRING" id="407821.A0A087UA97"/>
<dbReference type="EMBL" id="KK118964">
    <property type="protein sequence ID" value="KFM74286.1"/>
    <property type="molecule type" value="Genomic_DNA"/>
</dbReference>
<proteinExistence type="predicted"/>
<keyword evidence="4" id="KW-1185">Reference proteome</keyword>
<feature type="domain" description="Protein kinase" evidence="2">
    <location>
        <begin position="40"/>
        <end position="107"/>
    </location>
</feature>
<evidence type="ECO:0000259" key="2">
    <source>
        <dbReference type="PROSITE" id="PS50011"/>
    </source>
</evidence>
<evidence type="ECO:0000313" key="3">
    <source>
        <dbReference type="EMBL" id="KFM74286.1"/>
    </source>
</evidence>
<keyword evidence="1" id="KW-0067">ATP-binding</keyword>
<feature type="non-terminal residue" evidence="3">
    <location>
        <position position="107"/>
    </location>
</feature>
<name>A0A087UA97_STEMI</name>
<dbReference type="PROSITE" id="PS00107">
    <property type="entry name" value="PROTEIN_KINASE_ATP"/>
    <property type="match status" value="1"/>
</dbReference>
<dbReference type="InterPro" id="IPR051585">
    <property type="entry name" value="STE20_Ser/Thr_Kinases"/>
</dbReference>
<accession>A0A087UA97</accession>
<dbReference type="GO" id="GO:0005524">
    <property type="term" value="F:ATP binding"/>
    <property type="evidence" value="ECO:0007669"/>
    <property type="project" value="UniProtKB-UniRule"/>
</dbReference>
<dbReference type="AlphaFoldDB" id="A0A087UA97"/>
<dbReference type="OMA" id="KESKDCA"/>
<dbReference type="InterPro" id="IPR011009">
    <property type="entry name" value="Kinase-like_dom_sf"/>
</dbReference>
<dbReference type="SUPFAM" id="SSF56112">
    <property type="entry name" value="Protein kinase-like (PK-like)"/>
    <property type="match status" value="1"/>
</dbReference>
<protein>
    <submittedName>
        <fullName evidence="3">STE20-like serine/threonine-protein kinase</fullName>
    </submittedName>
</protein>
<organism evidence="3 4">
    <name type="scientific">Stegodyphus mimosarum</name>
    <name type="common">African social velvet spider</name>
    <dbReference type="NCBI Taxonomy" id="407821"/>
    <lineage>
        <taxon>Eukaryota</taxon>
        <taxon>Metazoa</taxon>
        <taxon>Ecdysozoa</taxon>
        <taxon>Arthropoda</taxon>
        <taxon>Chelicerata</taxon>
        <taxon>Arachnida</taxon>
        <taxon>Araneae</taxon>
        <taxon>Araneomorphae</taxon>
        <taxon>Entelegynae</taxon>
        <taxon>Eresoidea</taxon>
        <taxon>Eresidae</taxon>
        <taxon>Stegodyphus</taxon>
    </lineage>
</organism>
<gene>
    <name evidence="3" type="ORF">X975_02122</name>
</gene>
<dbReference type="Proteomes" id="UP000054359">
    <property type="component" value="Unassembled WGS sequence"/>
</dbReference>
<dbReference type="Pfam" id="PF00069">
    <property type="entry name" value="Pkinase"/>
    <property type="match status" value="1"/>
</dbReference>
<keyword evidence="1" id="KW-0547">Nucleotide-binding</keyword>
<dbReference type="InterPro" id="IPR017441">
    <property type="entry name" value="Protein_kinase_ATP_BS"/>
</dbReference>
<reference evidence="3 4" key="1">
    <citation type="submission" date="2013-11" db="EMBL/GenBank/DDBJ databases">
        <title>Genome sequencing of Stegodyphus mimosarum.</title>
        <authorList>
            <person name="Bechsgaard J."/>
        </authorList>
    </citation>
    <scope>NUCLEOTIDE SEQUENCE [LARGE SCALE GENOMIC DNA]</scope>
</reference>